<dbReference type="PROSITE" id="PS50011">
    <property type="entry name" value="PROTEIN_KINASE_DOM"/>
    <property type="match status" value="1"/>
</dbReference>
<dbReference type="PROSITE" id="PS00107">
    <property type="entry name" value="PROTEIN_KINASE_ATP"/>
    <property type="match status" value="1"/>
</dbReference>
<evidence type="ECO:0000256" key="3">
    <source>
        <dbReference type="ARBA" id="ARBA00022741"/>
    </source>
</evidence>
<evidence type="ECO:0000313" key="12">
    <source>
        <dbReference type="Proteomes" id="UP000636709"/>
    </source>
</evidence>
<evidence type="ECO:0000256" key="2">
    <source>
        <dbReference type="ARBA" id="ARBA00022729"/>
    </source>
</evidence>
<sequence>MPGCQTRCGDVDIPFPFGVGVNCSLPGFEISCGVGAATTGPVLAGTDIAVLNLTVMPRPEARVLLPVAWQCFNSTGDSTGFSYGTVRFNPAGVYRISDTHNELFVLGCNTLVYTNSGPPGRLPYTFYTGCMTFCNDSGSAKDGRCAGVGCCHVDIPPGLTDNWMEFGSPSTWSHADQEFSPCDYGFIVEKGYYTFRASDLANMPVSQTMPLRLDWAIRNNGSSSSMSMSCAAAKKTSPVKILVVFPLAAQLALGITLGLSLLIVAILVTLMVIHKRRMNEYFKKNGGSVLKKVESIKIFTKDELNKITKNNSEVLGQGGFGKVYKGTLEDSSMVAVKSSIEVNEERKEDFTNEVTIQSQMIHRNILKLVGCCLEVDVPMLVYEFATKGSLQDILHGEDPVFMKTGLLTQKSDVYSFGAVLLELISRKKIVYGKNNSLIMDFCRVYEKEGSGRAMLDVDIATEENIFILDEIGKLAIDCLKDDVNDRPDMNEVAEQLVMLRRDRKYGKSQNKSPRHSEGIATSDSPRSFATDTTNSSATISLISSATPSRELPDL</sequence>
<dbReference type="Pfam" id="PF13947">
    <property type="entry name" value="GUB_WAK_bind"/>
    <property type="match status" value="1"/>
</dbReference>
<dbReference type="GO" id="GO:0007166">
    <property type="term" value="P:cell surface receptor signaling pathway"/>
    <property type="evidence" value="ECO:0007669"/>
    <property type="project" value="InterPro"/>
</dbReference>
<dbReference type="GO" id="GO:0005886">
    <property type="term" value="C:plasma membrane"/>
    <property type="evidence" value="ECO:0007669"/>
    <property type="project" value="TreeGrafter"/>
</dbReference>
<dbReference type="Gene3D" id="1.10.510.10">
    <property type="entry name" value="Transferase(Phosphotransferase) domain 1"/>
    <property type="match status" value="1"/>
</dbReference>
<gene>
    <name evidence="11" type="ORF">HU200_065754</name>
</gene>
<keyword evidence="6" id="KW-0325">Glycoprotein</keyword>
<evidence type="ECO:0000256" key="1">
    <source>
        <dbReference type="ARBA" id="ARBA00004479"/>
    </source>
</evidence>
<reference evidence="11" key="1">
    <citation type="submission" date="2020-07" db="EMBL/GenBank/DDBJ databases">
        <title>Genome sequence and genetic diversity analysis of an under-domesticated orphan crop, white fonio (Digitaria exilis).</title>
        <authorList>
            <person name="Bennetzen J.L."/>
            <person name="Chen S."/>
            <person name="Ma X."/>
            <person name="Wang X."/>
            <person name="Yssel A.E.J."/>
            <person name="Chaluvadi S.R."/>
            <person name="Johnson M."/>
            <person name="Gangashetty P."/>
            <person name="Hamidou F."/>
            <person name="Sanogo M.D."/>
            <person name="Zwaenepoel A."/>
            <person name="Wallace J."/>
            <person name="Van De Peer Y."/>
            <person name="Van Deynze A."/>
        </authorList>
    </citation>
    <scope>NUCLEOTIDE SEQUENCE</scope>
    <source>
        <tissue evidence="11">Leaves</tissue>
    </source>
</reference>
<dbReference type="AlphaFoldDB" id="A0A835DUC9"/>
<accession>A0A835DUC9</accession>
<dbReference type="FunFam" id="3.30.200.20:FF:000581">
    <property type="entry name" value="Wall-associated receptor kinase 3"/>
    <property type="match status" value="1"/>
</dbReference>
<organism evidence="11 12">
    <name type="scientific">Digitaria exilis</name>
    <dbReference type="NCBI Taxonomy" id="1010633"/>
    <lineage>
        <taxon>Eukaryota</taxon>
        <taxon>Viridiplantae</taxon>
        <taxon>Streptophyta</taxon>
        <taxon>Embryophyta</taxon>
        <taxon>Tracheophyta</taxon>
        <taxon>Spermatophyta</taxon>
        <taxon>Magnoliopsida</taxon>
        <taxon>Liliopsida</taxon>
        <taxon>Poales</taxon>
        <taxon>Poaceae</taxon>
        <taxon>PACMAD clade</taxon>
        <taxon>Panicoideae</taxon>
        <taxon>Panicodae</taxon>
        <taxon>Paniceae</taxon>
        <taxon>Anthephorinae</taxon>
        <taxon>Digitaria</taxon>
    </lineage>
</organism>
<feature type="compositionally biased region" description="Polar residues" evidence="8">
    <location>
        <begin position="519"/>
        <end position="531"/>
    </location>
</feature>
<dbReference type="InterPro" id="IPR017441">
    <property type="entry name" value="Protein_kinase_ATP_BS"/>
</dbReference>
<evidence type="ECO:0000256" key="4">
    <source>
        <dbReference type="ARBA" id="ARBA00022840"/>
    </source>
</evidence>
<proteinExistence type="predicted"/>
<dbReference type="InterPro" id="IPR025287">
    <property type="entry name" value="WAK_GUB"/>
</dbReference>
<feature type="region of interest" description="Disordered" evidence="8">
    <location>
        <begin position="503"/>
        <end position="554"/>
    </location>
</feature>
<evidence type="ECO:0000256" key="9">
    <source>
        <dbReference type="SAM" id="Phobius"/>
    </source>
</evidence>
<protein>
    <recommendedName>
        <fullName evidence="10">Protein kinase domain-containing protein</fullName>
    </recommendedName>
</protein>
<dbReference type="Gene3D" id="3.30.200.20">
    <property type="entry name" value="Phosphorylase Kinase, domain 1"/>
    <property type="match status" value="1"/>
</dbReference>
<evidence type="ECO:0000256" key="7">
    <source>
        <dbReference type="PROSITE-ProRule" id="PRU10141"/>
    </source>
</evidence>
<dbReference type="OrthoDB" id="4062651at2759"/>
<dbReference type="Proteomes" id="UP000636709">
    <property type="component" value="Unassembled WGS sequence"/>
</dbReference>
<dbReference type="SUPFAM" id="SSF56112">
    <property type="entry name" value="Protein kinase-like (PK-like)"/>
    <property type="match status" value="1"/>
</dbReference>
<dbReference type="InterPro" id="IPR011009">
    <property type="entry name" value="Kinase-like_dom_sf"/>
</dbReference>
<evidence type="ECO:0000256" key="5">
    <source>
        <dbReference type="ARBA" id="ARBA00023157"/>
    </source>
</evidence>
<dbReference type="GO" id="GO:0005524">
    <property type="term" value="F:ATP binding"/>
    <property type="evidence" value="ECO:0007669"/>
    <property type="project" value="UniProtKB-UniRule"/>
</dbReference>
<dbReference type="InterPro" id="IPR001245">
    <property type="entry name" value="Ser-Thr/Tyr_kinase_cat_dom"/>
</dbReference>
<evidence type="ECO:0000256" key="6">
    <source>
        <dbReference type="ARBA" id="ARBA00023180"/>
    </source>
</evidence>
<feature type="transmembrane region" description="Helical" evidence="9">
    <location>
        <begin position="247"/>
        <end position="273"/>
    </location>
</feature>
<comment type="subcellular location">
    <subcellularLocation>
        <location evidence="1">Membrane</location>
        <topology evidence="1">Single-pass type I membrane protein</topology>
    </subcellularLocation>
</comment>
<dbReference type="PANTHER" id="PTHR27005:SF145">
    <property type="entry name" value="OS10G0142600 PROTEIN"/>
    <property type="match status" value="1"/>
</dbReference>
<keyword evidence="9" id="KW-1133">Transmembrane helix</keyword>
<name>A0A835DUC9_9POAL</name>
<keyword evidence="4 7" id="KW-0067">ATP-binding</keyword>
<dbReference type="InterPro" id="IPR000719">
    <property type="entry name" value="Prot_kinase_dom"/>
</dbReference>
<evidence type="ECO:0000259" key="10">
    <source>
        <dbReference type="PROSITE" id="PS50011"/>
    </source>
</evidence>
<dbReference type="PANTHER" id="PTHR27005">
    <property type="entry name" value="WALL-ASSOCIATED RECEPTOR KINASE-LIKE 21"/>
    <property type="match status" value="1"/>
</dbReference>
<evidence type="ECO:0000313" key="11">
    <source>
        <dbReference type="EMBL" id="KAF8646535.1"/>
    </source>
</evidence>
<evidence type="ECO:0000256" key="8">
    <source>
        <dbReference type="SAM" id="MobiDB-lite"/>
    </source>
</evidence>
<dbReference type="GO" id="GO:0030247">
    <property type="term" value="F:polysaccharide binding"/>
    <property type="evidence" value="ECO:0007669"/>
    <property type="project" value="InterPro"/>
</dbReference>
<comment type="caution">
    <text evidence="11">The sequence shown here is derived from an EMBL/GenBank/DDBJ whole genome shotgun (WGS) entry which is preliminary data.</text>
</comment>
<keyword evidence="5" id="KW-1015">Disulfide bond</keyword>
<dbReference type="InterPro" id="IPR045274">
    <property type="entry name" value="WAK-like"/>
</dbReference>
<feature type="binding site" evidence="7">
    <location>
        <position position="337"/>
    </location>
    <ligand>
        <name>ATP</name>
        <dbReference type="ChEBI" id="CHEBI:30616"/>
    </ligand>
</feature>
<keyword evidence="9" id="KW-0812">Transmembrane</keyword>
<keyword evidence="3 7" id="KW-0547">Nucleotide-binding</keyword>
<dbReference type="GO" id="GO:0004674">
    <property type="term" value="F:protein serine/threonine kinase activity"/>
    <property type="evidence" value="ECO:0007669"/>
    <property type="project" value="TreeGrafter"/>
</dbReference>
<dbReference type="EMBL" id="JACEFO010002892">
    <property type="protein sequence ID" value="KAF8646535.1"/>
    <property type="molecule type" value="Genomic_DNA"/>
</dbReference>
<feature type="compositionally biased region" description="Low complexity" evidence="8">
    <location>
        <begin position="532"/>
        <end position="548"/>
    </location>
</feature>
<keyword evidence="9" id="KW-0472">Membrane</keyword>
<keyword evidence="2" id="KW-0732">Signal</keyword>
<keyword evidence="12" id="KW-1185">Reference proteome</keyword>
<feature type="domain" description="Protein kinase" evidence="10">
    <location>
        <begin position="309"/>
        <end position="554"/>
    </location>
</feature>
<dbReference type="Pfam" id="PF07714">
    <property type="entry name" value="PK_Tyr_Ser-Thr"/>
    <property type="match status" value="2"/>
</dbReference>